<feature type="compositionally biased region" description="Polar residues" evidence="1">
    <location>
        <begin position="2801"/>
        <end position="2815"/>
    </location>
</feature>
<dbReference type="Pfam" id="PF14225">
    <property type="entry name" value="MOR2-PAG1_C"/>
    <property type="match status" value="2"/>
</dbReference>
<dbReference type="EMBL" id="OOIN01000002">
    <property type="protein sequence ID" value="SPO20899.1"/>
    <property type="molecule type" value="Genomic_DNA"/>
</dbReference>
<feature type="compositionally biased region" description="Low complexity" evidence="1">
    <location>
        <begin position="307"/>
        <end position="318"/>
    </location>
</feature>
<dbReference type="InterPro" id="IPR025614">
    <property type="entry name" value="Cell_morpho_N"/>
</dbReference>
<dbReference type="PANTHER" id="PTHR12295">
    <property type="entry name" value="FURRY-RELATED"/>
    <property type="match status" value="1"/>
</dbReference>
<dbReference type="OrthoDB" id="6287725at2759"/>
<feature type="compositionally biased region" description="Low complexity" evidence="1">
    <location>
        <begin position="186"/>
        <end position="196"/>
    </location>
</feature>
<dbReference type="InterPro" id="IPR016024">
    <property type="entry name" value="ARM-type_fold"/>
</dbReference>
<feature type="compositionally biased region" description="Polar residues" evidence="1">
    <location>
        <begin position="45"/>
        <end position="58"/>
    </location>
</feature>
<evidence type="ECO:0000259" key="2">
    <source>
        <dbReference type="Pfam" id="PF14222"/>
    </source>
</evidence>
<evidence type="ECO:0000313" key="5">
    <source>
        <dbReference type="EMBL" id="SPO20899.1"/>
    </source>
</evidence>
<feature type="compositionally biased region" description="Polar residues" evidence="1">
    <location>
        <begin position="23"/>
        <end position="34"/>
    </location>
</feature>
<dbReference type="SUPFAM" id="SSF48371">
    <property type="entry name" value="ARM repeat"/>
    <property type="match status" value="1"/>
</dbReference>
<feature type="compositionally biased region" description="Low complexity" evidence="1">
    <location>
        <begin position="111"/>
        <end position="121"/>
    </location>
</feature>
<feature type="compositionally biased region" description="Polar residues" evidence="1">
    <location>
        <begin position="2725"/>
        <end position="2735"/>
    </location>
</feature>
<dbReference type="PANTHER" id="PTHR12295:SF30">
    <property type="entry name" value="PROTEIN FURRY"/>
    <property type="match status" value="1"/>
</dbReference>
<feature type="region of interest" description="Disordered" evidence="1">
    <location>
        <begin position="1415"/>
        <end position="1438"/>
    </location>
</feature>
<feature type="region of interest" description="Disordered" evidence="1">
    <location>
        <begin position="2708"/>
        <end position="2940"/>
    </location>
</feature>
<accession>A0A5C3DV40</accession>
<feature type="region of interest" description="Disordered" evidence="1">
    <location>
        <begin position="331"/>
        <end position="357"/>
    </location>
</feature>
<dbReference type="InterPro" id="IPR025481">
    <property type="entry name" value="Cell_Morphogen_C"/>
</dbReference>
<feature type="domain" description="Cell morphogenesis protein N-terminal" evidence="2">
    <location>
        <begin position="580"/>
        <end position="1156"/>
    </location>
</feature>
<evidence type="ECO:0000313" key="6">
    <source>
        <dbReference type="Proteomes" id="UP000324022"/>
    </source>
</evidence>
<feature type="compositionally biased region" description="Basic and acidic residues" evidence="1">
    <location>
        <begin position="2758"/>
        <end position="2769"/>
    </location>
</feature>
<feature type="domain" description="Cell morphogenesis central region" evidence="4">
    <location>
        <begin position="2025"/>
        <end position="2222"/>
    </location>
</feature>
<dbReference type="Pfam" id="PF14222">
    <property type="entry name" value="MOR2-PAG1_N"/>
    <property type="match status" value="1"/>
</dbReference>
<evidence type="ECO:0000256" key="1">
    <source>
        <dbReference type="SAM" id="MobiDB-lite"/>
    </source>
</evidence>
<feature type="compositionally biased region" description="Low complexity" evidence="1">
    <location>
        <begin position="271"/>
        <end position="289"/>
    </location>
</feature>
<organism evidence="5 6">
    <name type="scientific">Ustilago trichophora</name>
    <dbReference type="NCBI Taxonomy" id="86804"/>
    <lineage>
        <taxon>Eukaryota</taxon>
        <taxon>Fungi</taxon>
        <taxon>Dikarya</taxon>
        <taxon>Basidiomycota</taxon>
        <taxon>Ustilaginomycotina</taxon>
        <taxon>Ustilaginomycetes</taxon>
        <taxon>Ustilaginales</taxon>
        <taxon>Ustilaginaceae</taxon>
        <taxon>Ustilago</taxon>
    </lineage>
</organism>
<dbReference type="GO" id="GO:0000902">
    <property type="term" value="P:cell morphogenesis"/>
    <property type="evidence" value="ECO:0007669"/>
    <property type="project" value="InterPro"/>
</dbReference>
<evidence type="ECO:0000259" key="3">
    <source>
        <dbReference type="Pfam" id="PF14225"/>
    </source>
</evidence>
<dbReference type="Proteomes" id="UP000324022">
    <property type="component" value="Unassembled WGS sequence"/>
</dbReference>
<feature type="compositionally biased region" description="Polar residues" evidence="1">
    <location>
        <begin position="133"/>
        <end position="151"/>
    </location>
</feature>
<feature type="compositionally biased region" description="Polar residues" evidence="1">
    <location>
        <begin position="2835"/>
        <end position="2850"/>
    </location>
</feature>
<dbReference type="GO" id="GO:0030427">
    <property type="term" value="C:site of polarized growth"/>
    <property type="evidence" value="ECO:0007669"/>
    <property type="project" value="TreeGrafter"/>
</dbReference>
<feature type="compositionally biased region" description="Basic and acidic residues" evidence="1">
    <location>
        <begin position="387"/>
        <end position="402"/>
    </location>
</feature>
<evidence type="ECO:0000259" key="4">
    <source>
        <dbReference type="Pfam" id="PF14228"/>
    </source>
</evidence>
<dbReference type="Pfam" id="PF14228">
    <property type="entry name" value="MOR2-PAG1_mid"/>
    <property type="match status" value="2"/>
</dbReference>
<sequence>MQVVIPDLDDKQLFAPPRRIQSPAASVSGSSNHPSARASLDEYPPSSSRHLQNITTTALPGPSNWVEQPSSFYSPTTYSHSAYSQSLTQSPTYSNPSSGPFRGAALGWHGRSGSATSDSSAGGFGGLGFRMPASNQSHSEQEPPTSSSNLNPPFSSASASGAVSSGFSFPHKRPSFSSLRAHMRAQQQEPQPMPQEHWPTTPREPPRLDIPAPDSDAGDLTAGYRSGLSTPRPPPPAPNFQFQQQDLPSPGFYSPPDRSAPLASVRDRSDSYASSPSRHASHSASASRSSRYHHAPTASFHSDSHHSVGGMSSSASSAAYPYAGSVTELPPVPPLPNSSDSIYADMPVTPGGHTNNAAFQLPRAMASTTSFENSELGGSPHKLSTRQLRDERGVTRQPRPFEDNEDTSSGDHAQYPSSQQARRKPPPSSNLRGASPAPARPNALAISMGAEGLGQLPAGIGTPDPQAPVEYALNILMSRFITLASAKVRRALDSAQDNDPNLLSALSPEEDALFDSVCDSLAHISRKGAASVIRSLFRWKAITVDADIDADLVRRNLTAAPPGAASAMGTRDIALYLARRKELFAIFLVTKALIVITKVLVRDSLGEAQAADFEEQTFTMLLTCTREKDKDRTLPRSISHVRDACFESVSQLIGEVSRTRFVTISDRFVEILEQSTKAPASKTVEDLLVAAIQSLRHLKITIYPMELFEEGADFISILARHYAHCHGFRVKTSFAEAFAHLTLPVAQTASAEVNHPTWTKAIETIWPRMTAMAAKPRYWSVAYPLHVTLLAVSPEEKLAANWFACVEAGVAKLKDRVSRPIVLNAAVRLLWAYAFRCHESHTNTQKKLENFFRIWFPANRRSLNPSDSSPDPFIMMVHYALYRHFDFSRELLLNFLCHSALGGSTLSLQSDVLTGQRMTIAIRAILLTLDAHVKGESPPFPCGADFHRFDFDTLPEGCGDELPESFKYPKTEIGEAQNQFNDLICKIALLCDHQISDMTIFDARTHLFARSSANSAASTTERAILERDGLTWRFHRAAMLMAAYPRENQSFSDLLRACFESWPRCLSPNISFSSVLGVLFRAHFSADPDLSRASARALRRIASQRPGGSSAVVSGFMRWIFRMDTAFWEIHPRQVLVMPKIEEAIRLWIDFLQIWLAELRIQNSQADQGQAGPLKGFEMERTSAWALMDEVEAYALFLLCSASRPLRSLAIEVLRLIAVLDDAFLSPSRRAAAEQARAQGEEEEPTRIVHLLDMPCQEFLDSNDPHLSWHQINHLARWKSPDRSTSLKTIAESEREIEQSLWFRALPLFLRMSLDRFPTTVAVFRSYITNRVLEMDHVAVYAADISNRAPANTMTSATLSKSQAASAGSASLHSSTSMASLRDASAASTAGQAEHLLVAQHWRYYVLALCTTTTSTEGSRGGVVGNHRRKSSEPETGERMISARDLFQKLVPFLASDNEVFQEAVVFALGNINENHYLALLETMQALSGTLTDDFKVRSVARTGLKRNRRLDRLRTALAHVLQLTAPHMEALDHLDNPKMIAIIHTWVKETFIFLTDREIHRDWEFHSLRRYFCGVTQHFFDGLAKRGLADAYFPLETRLRMFRIFRDWHSYSTVSGDGRSKLANLLSKAAEQQKDGQARERAVKTLNYETQALSYQAGCAMASLCQGVISIVGGPAPAPMEGSSLDPNSLLHWLTSLFQTSDEKNHDLARKALRSLLVYNDQNAVLVDDTVDRCITEHDRALGKKSVFVTTAEVVIEKEDLSMPLHAIFCLGLVKLGHPDSSIRRKALSVLDICSRRFDESCTLDEFEVGVSSPLPAIYLRAQRDVNAHLAMHFDGLRTAMLSEFTRRLPLVEASRRATILGLLPEWLRGLILHTADPDVDNYPAAPPEIVLYRAFLNLSNLFCLTVRYGDEHNFEIQEMWSSLVAASEDLQSADAVVSFLIDQGLHFRSEEVVNHSKRVVSCISHTQAGPHIFEQLCSMIEPSRMIQVPRIAPAPMPGPDHRHLYRADLTKLLPEPEPTLAFSSGQLALFYVGEMTYERREQLETSLPTLLHAIFLHIDSRSAFVRTQVVELFEQLMRCTISVGASVSSNASISRSSFVAIDPERTAAAKAQVERLFARRTFANWAAETSDEDYDSQSRMPKNLLNTAHDTLALIEPFFASFRQDWGSVALTWAASNPIRHMACRSFQVFRALQPSVTPSMMVTILGRLADTVSDHKPEVHRFTLEVLYALNLVVKHCETCNREFLAQTWWATLACLSTVNEAEFAESAAILESLVDRLDIGSPDVIAFLVQKCPEGWEGDVGVLRILVSRGLRSSETSAPTFRLMAKLAKFRDPALIDFDDKCRLGYLFVAALPWFLQVTEESLKAAGGSVTSKNDPRNATVASNGAKKGSADTGMGASKVSSDLTGQILSAVETQTVLEMAADLATTAAHLEMRDLERVATSIARSRFRTKDDLVRQAINCIRSHYLPEHGPELAVLLLGVVLNRHEWMRRQAMQVLKIFFQALDTRNHAAFSNLGSELLMPLLRQLSTPLSAQALEVLDEPIVVHGGPAANQILRMSLQWGNMAFNGQTRDFVHDASIFGPPLESGWAVADPQDMATRTRINLQALVKMCERTLDIIPTGNNVNFVVDDAYDGSAEVDGVGFALDEAPGVGGSRNDVKPASSLGDIVNQLHDLSSFFGDDPMSKSRQVSVMWRDSKLDRSGSMRLASGGGLGRASSIRSNGLSPGNSIGRNGSLRGMNYNRQVSPNPTIVPDYSRHAYPDDRTSKPPPYPAGPMGARGSEESRIGIGKGSTAAGDLSNTSMGRSASTLSSRSEEAVSHRSRAQIAKILARSTTRESPTPLSRTDSSGGGRTASIPEEHVESRDRSDSFDHLSETSSRNHYGSSRQYHQSPQSYHNHQHQYHQQKPSSGSASSVSGAGLTTAAGRGERWNAPGAAVGKVDRFQSSVVRSAASNLKHSGEE</sequence>
<dbReference type="InterPro" id="IPR039867">
    <property type="entry name" value="Furry/Tao3/Mor2"/>
</dbReference>
<feature type="domain" description="Cell morphogenesis protein C-terminal" evidence="3">
    <location>
        <begin position="2417"/>
        <end position="2550"/>
    </location>
</feature>
<gene>
    <name evidence="5" type="ORF">UTRI_00376</name>
</gene>
<name>A0A5C3DV40_9BASI</name>
<feature type="region of interest" description="Disordered" evidence="1">
    <location>
        <begin position="104"/>
        <end position="318"/>
    </location>
</feature>
<feature type="region of interest" description="Disordered" evidence="1">
    <location>
        <begin position="369"/>
        <end position="441"/>
    </location>
</feature>
<feature type="compositionally biased region" description="Low complexity" evidence="1">
    <location>
        <begin position="2907"/>
        <end position="2928"/>
    </location>
</feature>
<feature type="compositionally biased region" description="Low complexity" evidence="1">
    <location>
        <begin position="2890"/>
        <end position="2899"/>
    </location>
</feature>
<dbReference type="InterPro" id="IPR029473">
    <property type="entry name" value="MOR2-PAG1_mid"/>
</dbReference>
<feature type="domain" description="Cell morphogenesis central region" evidence="4">
    <location>
        <begin position="1706"/>
        <end position="1947"/>
    </location>
</feature>
<dbReference type="GO" id="GO:0005938">
    <property type="term" value="C:cell cortex"/>
    <property type="evidence" value="ECO:0007669"/>
    <property type="project" value="TreeGrafter"/>
</dbReference>
<feature type="compositionally biased region" description="Basic and acidic residues" evidence="1">
    <location>
        <begin position="2860"/>
        <end position="2877"/>
    </location>
</feature>
<feature type="compositionally biased region" description="Low complexity" evidence="1">
    <location>
        <begin position="152"/>
        <end position="169"/>
    </location>
</feature>
<keyword evidence="6" id="KW-1185">Reference proteome</keyword>
<proteinExistence type="predicted"/>
<feature type="domain" description="Cell morphogenesis protein C-terminal" evidence="3">
    <location>
        <begin position="2249"/>
        <end position="2366"/>
    </location>
</feature>
<feature type="region of interest" description="Disordered" evidence="1">
    <location>
        <begin position="2371"/>
        <end position="2399"/>
    </location>
</feature>
<protein>
    <submittedName>
        <fullName evidence="5">Related to TAO3 - Transcriptional Activator of OCH1</fullName>
    </submittedName>
</protein>
<reference evidence="5 6" key="1">
    <citation type="submission" date="2018-03" db="EMBL/GenBank/DDBJ databases">
        <authorList>
            <person name="Guldener U."/>
        </authorList>
    </citation>
    <scope>NUCLEOTIDE SEQUENCE [LARGE SCALE GENOMIC DNA]</scope>
    <source>
        <strain evidence="5 6">NBRC100155</strain>
    </source>
</reference>
<feature type="compositionally biased region" description="Polar residues" evidence="1">
    <location>
        <begin position="2878"/>
        <end position="2889"/>
    </location>
</feature>
<feature type="region of interest" description="Disordered" evidence="1">
    <location>
        <begin position="1"/>
        <end position="68"/>
    </location>
</feature>